<dbReference type="PANTHER" id="PTHR21749">
    <property type="entry name" value="PRION-LIKE- Q/N-RICH -DOMAIN-BEARING PROTEIN PROTEIN 24"/>
    <property type="match status" value="1"/>
</dbReference>
<dbReference type="AlphaFoldDB" id="A0A2G9TCH4"/>
<keyword evidence="2" id="KW-1185">Reference proteome</keyword>
<evidence type="ECO:0000313" key="1">
    <source>
        <dbReference type="EMBL" id="PIO55644.1"/>
    </source>
</evidence>
<sequence>SSIGNTTKECGKETDFCYNATAEVASFSTLQKAGCNTMICQHSKNECIEKNITGIPMRFCCCNTADYCNKHEET</sequence>
<protein>
    <submittedName>
        <fullName evidence="1">Uncharacterized protein</fullName>
    </submittedName>
</protein>
<dbReference type="InterPro" id="IPR045860">
    <property type="entry name" value="Snake_toxin-like_sf"/>
</dbReference>
<dbReference type="PANTHER" id="PTHR21749:SF3">
    <property type="entry name" value="ACTIVIN_RECP DOMAIN-CONTAINING PROTEIN"/>
    <property type="match status" value="1"/>
</dbReference>
<name>A0A2G9TCH4_TELCI</name>
<feature type="non-terminal residue" evidence="1">
    <location>
        <position position="74"/>
    </location>
</feature>
<feature type="non-terminal residue" evidence="1">
    <location>
        <position position="1"/>
    </location>
</feature>
<reference evidence="1 2" key="1">
    <citation type="submission" date="2015-09" db="EMBL/GenBank/DDBJ databases">
        <title>Draft genome of the parasitic nematode Teladorsagia circumcincta isolate WARC Sus (inbred).</title>
        <authorList>
            <person name="Mitreva M."/>
        </authorList>
    </citation>
    <scope>NUCLEOTIDE SEQUENCE [LARGE SCALE GENOMIC DNA]</scope>
    <source>
        <strain evidence="1 2">S</strain>
    </source>
</reference>
<organism evidence="1 2">
    <name type="scientific">Teladorsagia circumcincta</name>
    <name type="common">Brown stomach worm</name>
    <name type="synonym">Ostertagia circumcincta</name>
    <dbReference type="NCBI Taxonomy" id="45464"/>
    <lineage>
        <taxon>Eukaryota</taxon>
        <taxon>Metazoa</taxon>
        <taxon>Ecdysozoa</taxon>
        <taxon>Nematoda</taxon>
        <taxon>Chromadorea</taxon>
        <taxon>Rhabditida</taxon>
        <taxon>Rhabditina</taxon>
        <taxon>Rhabditomorpha</taxon>
        <taxon>Strongyloidea</taxon>
        <taxon>Trichostrongylidae</taxon>
        <taxon>Teladorsagia</taxon>
    </lineage>
</organism>
<gene>
    <name evidence="1" type="ORF">TELCIR_22968</name>
</gene>
<dbReference type="Proteomes" id="UP000230423">
    <property type="component" value="Unassembled WGS sequence"/>
</dbReference>
<dbReference type="SUPFAM" id="SSF57302">
    <property type="entry name" value="Snake toxin-like"/>
    <property type="match status" value="1"/>
</dbReference>
<proteinExistence type="predicted"/>
<dbReference type="EMBL" id="KZ384911">
    <property type="protein sequence ID" value="PIO55644.1"/>
    <property type="molecule type" value="Genomic_DNA"/>
</dbReference>
<evidence type="ECO:0000313" key="2">
    <source>
        <dbReference type="Proteomes" id="UP000230423"/>
    </source>
</evidence>
<accession>A0A2G9TCH4</accession>
<dbReference type="OrthoDB" id="5809263at2759"/>